<dbReference type="Gene3D" id="3.40.50.300">
    <property type="entry name" value="P-loop containing nucleotide triphosphate hydrolases"/>
    <property type="match status" value="1"/>
</dbReference>
<dbReference type="GO" id="GO:0042254">
    <property type="term" value="P:ribosome biogenesis"/>
    <property type="evidence" value="ECO:0007669"/>
    <property type="project" value="UniProtKB-UniRule"/>
</dbReference>
<dbReference type="SUPFAM" id="SSF52540">
    <property type="entry name" value="P-loop containing nucleoside triphosphate hydrolases"/>
    <property type="match status" value="1"/>
</dbReference>
<dbReference type="EMBL" id="DXFD01000014">
    <property type="protein sequence ID" value="HIX46256.1"/>
    <property type="molecule type" value="Genomic_DNA"/>
</dbReference>
<dbReference type="Pfam" id="PF09269">
    <property type="entry name" value="DUF1967"/>
    <property type="match status" value="1"/>
</dbReference>
<dbReference type="InterPro" id="IPR045086">
    <property type="entry name" value="OBG_GTPase"/>
</dbReference>
<dbReference type="InterPro" id="IPR031167">
    <property type="entry name" value="G_OBG"/>
</dbReference>
<dbReference type="Gene3D" id="2.70.210.12">
    <property type="entry name" value="GTP1/OBG domain"/>
    <property type="match status" value="1"/>
</dbReference>
<dbReference type="EC" id="3.6.5.-" evidence="9"/>
<dbReference type="PANTHER" id="PTHR11702">
    <property type="entry name" value="DEVELOPMENTALLY REGULATED GTP-BINDING PROTEIN-RELATED"/>
    <property type="match status" value="1"/>
</dbReference>
<comment type="subcellular location">
    <subcellularLocation>
        <location evidence="9">Cytoplasm</location>
    </subcellularLocation>
</comment>
<evidence type="ECO:0000256" key="9">
    <source>
        <dbReference type="HAMAP-Rule" id="MF_01454"/>
    </source>
</evidence>
<evidence type="ECO:0000259" key="10">
    <source>
        <dbReference type="PROSITE" id="PS51710"/>
    </source>
</evidence>
<feature type="binding site" evidence="9">
    <location>
        <begin position="214"/>
        <end position="217"/>
    </location>
    <ligand>
        <name>GTP</name>
        <dbReference type="ChEBI" id="CHEBI:37565"/>
    </ligand>
</feature>
<dbReference type="NCBIfam" id="TIGR02729">
    <property type="entry name" value="Obg_CgtA"/>
    <property type="match status" value="1"/>
</dbReference>
<comment type="caution">
    <text evidence="13">The sequence shown here is derived from an EMBL/GenBank/DDBJ whole genome shotgun (WGS) entry which is preliminary data.</text>
</comment>
<keyword evidence="4 9" id="KW-0479">Metal-binding</keyword>
<evidence type="ECO:0000256" key="2">
    <source>
        <dbReference type="ARBA" id="ARBA00007699"/>
    </source>
</evidence>
<feature type="binding site" evidence="9">
    <location>
        <begin position="311"/>
        <end position="313"/>
    </location>
    <ligand>
        <name>GTP</name>
        <dbReference type="ChEBI" id="CHEBI:37565"/>
    </ligand>
</feature>
<dbReference type="PROSITE" id="PS51883">
    <property type="entry name" value="OBG"/>
    <property type="match status" value="1"/>
</dbReference>
<dbReference type="GO" id="GO:0000287">
    <property type="term" value="F:magnesium ion binding"/>
    <property type="evidence" value="ECO:0007669"/>
    <property type="project" value="InterPro"/>
</dbReference>
<keyword evidence="3 9" id="KW-0963">Cytoplasm</keyword>
<accession>A0A9D2ARE1</accession>
<comment type="subunit">
    <text evidence="9">Monomer.</text>
</comment>
<dbReference type="InterPro" id="IPR014100">
    <property type="entry name" value="GTP-bd_Obg/CgtA"/>
</dbReference>
<sequence>MASLFTDKVKIFVKSGDGGDGMNSFKSFKGFANGGPDGGDGGKGGDVYVVGDKDKNDLVEFRFGSRFKAGDGERGGTNNCFGKGGEDVVIALPLGTLVRDAETGKLLCDVYADGEKHLIARGGKGGKGNVRFTTSRRHAPHFAQKGQKTQPHALILELKVIADVGIIGFPNVGKSTLLSKISAAKPKIAGYHFTTLSPNLGVVRRYDKSFVAADIPGLIEGAAQGAGLGHDFLRHIERTRMLVHVVDISGMEGRDPVEDFARINAELCEYSEKLAALPQIVALNKCDAFGAEENIPRFRRKYPSVPVYPVTALLGEGTKELLDAVFERLETLPPAEPIPADEFEYEAPDVNEFFVEKDEAENVWYVTGGLVDMLERNVVLSDPDSMAYFQKVLKDKGVIRALREAGVQEEDTVVVGGVEFAFRE</sequence>
<comment type="cofactor">
    <cofactor evidence="1 9">
        <name>Mg(2+)</name>
        <dbReference type="ChEBI" id="CHEBI:18420"/>
    </cofactor>
</comment>
<dbReference type="PROSITE" id="PS51710">
    <property type="entry name" value="G_OBG"/>
    <property type="match status" value="1"/>
</dbReference>
<evidence type="ECO:0000259" key="11">
    <source>
        <dbReference type="PROSITE" id="PS51881"/>
    </source>
</evidence>
<keyword evidence="6 9" id="KW-0378">Hydrolase</keyword>
<dbReference type="PROSITE" id="PS51881">
    <property type="entry name" value="OCT"/>
    <property type="match status" value="1"/>
</dbReference>
<feature type="domain" description="OBG-type G" evidence="10">
    <location>
        <begin position="162"/>
        <end position="330"/>
    </location>
</feature>
<dbReference type="InterPro" id="IPR036346">
    <property type="entry name" value="GTP-bd_prot_GTP1/OBG_C_sf"/>
</dbReference>
<feature type="binding site" evidence="9">
    <location>
        <begin position="284"/>
        <end position="287"/>
    </location>
    <ligand>
        <name>GTP</name>
        <dbReference type="ChEBI" id="CHEBI:37565"/>
    </ligand>
</feature>
<evidence type="ECO:0000256" key="3">
    <source>
        <dbReference type="ARBA" id="ARBA00022490"/>
    </source>
</evidence>
<feature type="domain" description="OCT" evidence="11">
    <location>
        <begin position="342"/>
        <end position="424"/>
    </location>
</feature>
<dbReference type="GO" id="GO:0003924">
    <property type="term" value="F:GTPase activity"/>
    <property type="evidence" value="ECO:0007669"/>
    <property type="project" value="UniProtKB-UniRule"/>
</dbReference>
<evidence type="ECO:0000259" key="12">
    <source>
        <dbReference type="PROSITE" id="PS51883"/>
    </source>
</evidence>
<dbReference type="InterPro" id="IPR006169">
    <property type="entry name" value="GTP1_OBG_dom"/>
</dbReference>
<organism evidence="13 14">
    <name type="scientific">Candidatus Borkfalkia faecigallinarum</name>
    <dbReference type="NCBI Taxonomy" id="2838509"/>
    <lineage>
        <taxon>Bacteria</taxon>
        <taxon>Bacillati</taxon>
        <taxon>Bacillota</taxon>
        <taxon>Clostridia</taxon>
        <taxon>Christensenellales</taxon>
        <taxon>Christensenellaceae</taxon>
        <taxon>Candidatus Borkfalkia</taxon>
    </lineage>
</organism>
<dbReference type="PRINTS" id="PR00326">
    <property type="entry name" value="GTP1OBG"/>
</dbReference>
<dbReference type="GO" id="GO:0005525">
    <property type="term" value="F:GTP binding"/>
    <property type="evidence" value="ECO:0007669"/>
    <property type="project" value="UniProtKB-UniRule"/>
</dbReference>
<feature type="domain" description="Obg" evidence="12">
    <location>
        <begin position="3"/>
        <end position="161"/>
    </location>
</feature>
<dbReference type="InterPro" id="IPR027417">
    <property type="entry name" value="P-loop_NTPase"/>
</dbReference>
<dbReference type="Gene3D" id="3.30.300.350">
    <property type="entry name" value="GTP-binding protein OBG, C-terminal domain"/>
    <property type="match status" value="1"/>
</dbReference>
<evidence type="ECO:0000313" key="13">
    <source>
        <dbReference type="EMBL" id="HIX46256.1"/>
    </source>
</evidence>
<dbReference type="GO" id="GO:0005737">
    <property type="term" value="C:cytoplasm"/>
    <property type="evidence" value="ECO:0007669"/>
    <property type="project" value="UniProtKB-SubCell"/>
</dbReference>
<protein>
    <recommendedName>
        <fullName evidence="9">GTPase Obg</fullName>
        <ecNumber evidence="9">3.6.5.-</ecNumber>
    </recommendedName>
    <alternativeName>
        <fullName evidence="9">GTP-binding protein Obg</fullName>
    </alternativeName>
</protein>
<feature type="binding site" evidence="9">
    <location>
        <begin position="168"/>
        <end position="175"/>
    </location>
    <ligand>
        <name>GTP</name>
        <dbReference type="ChEBI" id="CHEBI:37565"/>
    </ligand>
</feature>
<evidence type="ECO:0000256" key="1">
    <source>
        <dbReference type="ARBA" id="ARBA00001946"/>
    </source>
</evidence>
<dbReference type="Pfam" id="PF01018">
    <property type="entry name" value="GTP1_OBG"/>
    <property type="match status" value="1"/>
</dbReference>
<dbReference type="NCBIfam" id="NF008956">
    <property type="entry name" value="PRK12299.1"/>
    <property type="match status" value="1"/>
</dbReference>
<dbReference type="InterPro" id="IPR006073">
    <property type="entry name" value="GTP-bd"/>
</dbReference>
<feature type="binding site" evidence="9">
    <location>
        <position position="175"/>
    </location>
    <ligand>
        <name>Mg(2+)</name>
        <dbReference type="ChEBI" id="CHEBI:18420"/>
    </ligand>
</feature>
<dbReference type="NCBIfam" id="NF008955">
    <property type="entry name" value="PRK12297.1"/>
    <property type="match status" value="1"/>
</dbReference>
<dbReference type="FunFam" id="2.70.210.12:FF:000001">
    <property type="entry name" value="GTPase Obg"/>
    <property type="match status" value="1"/>
</dbReference>
<comment type="function">
    <text evidence="9">An essential GTPase which binds GTP, GDP and possibly (p)ppGpp with moderate affinity, with high nucleotide exchange rates and a fairly low GTP hydrolysis rate. Plays a role in control of the cell cycle, stress response, ribosome biogenesis and in those bacteria that undergo differentiation, in morphogenesis control.</text>
</comment>
<dbReference type="InterPro" id="IPR006074">
    <property type="entry name" value="GTP1-OBG_CS"/>
</dbReference>
<evidence type="ECO:0000256" key="4">
    <source>
        <dbReference type="ARBA" id="ARBA00022723"/>
    </source>
</evidence>
<dbReference type="InterPro" id="IPR015349">
    <property type="entry name" value="OCT_dom"/>
</dbReference>
<evidence type="ECO:0000313" key="14">
    <source>
        <dbReference type="Proteomes" id="UP000824249"/>
    </source>
</evidence>
<dbReference type="SUPFAM" id="SSF102741">
    <property type="entry name" value="Obg GTP-binding protein C-terminal domain"/>
    <property type="match status" value="1"/>
</dbReference>
<dbReference type="NCBIfam" id="TIGR03595">
    <property type="entry name" value="Obg_CgtA_exten"/>
    <property type="match status" value="1"/>
</dbReference>
<dbReference type="CDD" id="cd01898">
    <property type="entry name" value="Obg"/>
    <property type="match status" value="1"/>
</dbReference>
<dbReference type="Proteomes" id="UP000824249">
    <property type="component" value="Unassembled WGS sequence"/>
</dbReference>
<dbReference type="Pfam" id="PF01926">
    <property type="entry name" value="MMR_HSR1"/>
    <property type="match status" value="1"/>
</dbReference>
<comment type="similarity">
    <text evidence="2 9">Belongs to the TRAFAC class OBG-HflX-like GTPase superfamily. OBG GTPase family.</text>
</comment>
<proteinExistence type="inferred from homology"/>
<dbReference type="SUPFAM" id="SSF82051">
    <property type="entry name" value="Obg GTP-binding protein N-terminal domain"/>
    <property type="match status" value="1"/>
</dbReference>
<dbReference type="PROSITE" id="PS00905">
    <property type="entry name" value="GTP1_OBG"/>
    <property type="match status" value="1"/>
</dbReference>
<feature type="binding site" evidence="9">
    <location>
        <begin position="193"/>
        <end position="197"/>
    </location>
    <ligand>
        <name>GTP</name>
        <dbReference type="ChEBI" id="CHEBI:37565"/>
    </ligand>
</feature>
<keyword evidence="8 9" id="KW-0342">GTP-binding</keyword>
<gene>
    <name evidence="13" type="primary">obgE</name>
    <name evidence="9" type="synonym">obg</name>
    <name evidence="13" type="ORF">H9737_01020</name>
</gene>
<reference evidence="13" key="1">
    <citation type="journal article" date="2021" name="PeerJ">
        <title>Extensive microbial diversity within the chicken gut microbiome revealed by metagenomics and culture.</title>
        <authorList>
            <person name="Gilroy R."/>
            <person name="Ravi A."/>
            <person name="Getino M."/>
            <person name="Pursley I."/>
            <person name="Horton D.L."/>
            <person name="Alikhan N.F."/>
            <person name="Baker D."/>
            <person name="Gharbi K."/>
            <person name="Hall N."/>
            <person name="Watson M."/>
            <person name="Adriaenssens E.M."/>
            <person name="Foster-Nyarko E."/>
            <person name="Jarju S."/>
            <person name="Secka A."/>
            <person name="Antonio M."/>
            <person name="Oren A."/>
            <person name="Chaudhuri R.R."/>
            <person name="La Ragione R."/>
            <person name="Hildebrand F."/>
            <person name="Pallen M.J."/>
        </authorList>
    </citation>
    <scope>NUCLEOTIDE SEQUENCE</scope>
    <source>
        <strain evidence="13">26628</strain>
    </source>
</reference>
<evidence type="ECO:0000256" key="7">
    <source>
        <dbReference type="ARBA" id="ARBA00022842"/>
    </source>
</evidence>
<evidence type="ECO:0000256" key="5">
    <source>
        <dbReference type="ARBA" id="ARBA00022741"/>
    </source>
</evidence>
<reference evidence="13" key="2">
    <citation type="submission" date="2021-04" db="EMBL/GenBank/DDBJ databases">
        <authorList>
            <person name="Gilroy R."/>
        </authorList>
    </citation>
    <scope>NUCLEOTIDE SEQUENCE</scope>
    <source>
        <strain evidence="13">26628</strain>
    </source>
</reference>
<keyword evidence="5 9" id="KW-0547">Nucleotide-binding</keyword>
<keyword evidence="7 9" id="KW-0460">Magnesium</keyword>
<evidence type="ECO:0000256" key="6">
    <source>
        <dbReference type="ARBA" id="ARBA00022801"/>
    </source>
</evidence>
<dbReference type="HAMAP" id="MF_01454">
    <property type="entry name" value="GTPase_Obg"/>
    <property type="match status" value="1"/>
</dbReference>
<name>A0A9D2ARE1_9FIRM</name>
<dbReference type="AlphaFoldDB" id="A0A9D2ARE1"/>
<evidence type="ECO:0000256" key="8">
    <source>
        <dbReference type="ARBA" id="ARBA00023134"/>
    </source>
</evidence>
<feature type="binding site" evidence="9">
    <location>
        <position position="195"/>
    </location>
    <ligand>
        <name>Mg(2+)</name>
        <dbReference type="ChEBI" id="CHEBI:18420"/>
    </ligand>
</feature>
<dbReference type="InterPro" id="IPR036726">
    <property type="entry name" value="GTP1_OBG_dom_sf"/>
</dbReference>
<dbReference type="PANTHER" id="PTHR11702:SF31">
    <property type="entry name" value="MITOCHONDRIAL RIBOSOME-ASSOCIATED GTPASE 2"/>
    <property type="match status" value="1"/>
</dbReference>